<evidence type="ECO:0000313" key="2">
    <source>
        <dbReference type="Proteomes" id="UP000243985"/>
    </source>
</evidence>
<accession>A0A2T5XY53</accession>
<organism evidence="1 2">
    <name type="scientific">Capnocytophaga leadbetteri</name>
    <dbReference type="NCBI Taxonomy" id="327575"/>
    <lineage>
        <taxon>Bacteria</taxon>
        <taxon>Pseudomonadati</taxon>
        <taxon>Bacteroidota</taxon>
        <taxon>Flavobacteriia</taxon>
        <taxon>Flavobacteriales</taxon>
        <taxon>Flavobacteriaceae</taxon>
        <taxon>Capnocytophaga</taxon>
    </lineage>
</organism>
<evidence type="ECO:0000313" key="1">
    <source>
        <dbReference type="EMBL" id="PTX08447.1"/>
    </source>
</evidence>
<dbReference type="EMBL" id="QBKG01000001">
    <property type="protein sequence ID" value="PTX08447.1"/>
    <property type="molecule type" value="Genomic_DNA"/>
</dbReference>
<name>A0A2T5XY53_9FLAO</name>
<dbReference type="RefSeq" id="WP_009390322.1">
    <property type="nucleotide sequence ID" value="NZ_CAUTFX010000089.1"/>
</dbReference>
<reference evidence="1 2" key="1">
    <citation type="submission" date="2018-04" db="EMBL/GenBank/DDBJ databases">
        <title>Genomic Encyclopedia of Archaeal and Bacterial Type Strains, Phase II (KMG-II): from individual species to whole genera.</title>
        <authorList>
            <person name="Goeker M."/>
        </authorList>
    </citation>
    <scope>NUCLEOTIDE SEQUENCE [LARGE SCALE GENOMIC DNA]</scope>
    <source>
        <strain evidence="1 2">DSM 22902</strain>
    </source>
</reference>
<comment type="caution">
    <text evidence="1">The sequence shown here is derived from an EMBL/GenBank/DDBJ whole genome shotgun (WGS) entry which is preliminary data.</text>
</comment>
<gene>
    <name evidence="1" type="ORF">C8P65_101112</name>
</gene>
<sequence length="72" mass="8417">MIENEIQYNAIMARIGELLQLVSDETSENDPNYIELMVLTDIVERYEDANYPILVDESIRQFSDETMCQLID</sequence>
<proteinExistence type="predicted"/>
<dbReference type="AlphaFoldDB" id="A0A2T5XY53"/>
<protein>
    <submittedName>
        <fullName evidence="1">Uncharacterized protein</fullName>
    </submittedName>
</protein>
<dbReference type="Proteomes" id="UP000243985">
    <property type="component" value="Unassembled WGS sequence"/>
</dbReference>